<evidence type="ECO:0000313" key="2">
    <source>
        <dbReference type="Proteomes" id="UP000246569"/>
    </source>
</evidence>
<proteinExistence type="predicted"/>
<name>A0A317MR02_9GAMM</name>
<reference evidence="1 2" key="1">
    <citation type="submission" date="2018-05" db="EMBL/GenBank/DDBJ databases">
        <title>Genomic Encyclopedia of Type Strains, Phase IV (KMG-IV): sequencing the most valuable type-strain genomes for metagenomic binning, comparative biology and taxonomic classification.</title>
        <authorList>
            <person name="Goeker M."/>
        </authorList>
    </citation>
    <scope>NUCLEOTIDE SEQUENCE [LARGE SCALE GENOMIC DNA]</scope>
    <source>
        <strain evidence="1 2">DSM 23606</strain>
    </source>
</reference>
<comment type="caution">
    <text evidence="1">The sequence shown here is derived from an EMBL/GenBank/DDBJ whole genome shotgun (WGS) entry which is preliminary data.</text>
</comment>
<sequence>MMTKVLQTGAAQPGPKLTTVIPVRIKRSGGRRWMIPAAGGANALKHEMSVLTALSRAFHWQRLLDEGRVASGSEIARREGLHPTTVNELLRLTLPLLSPAVVRALLSGKQQRTLSLIWLKNNEVPWSWDDQEGLFGRMDGFDSAPVAGVDGEPPRASH</sequence>
<dbReference type="Proteomes" id="UP000246569">
    <property type="component" value="Unassembled WGS sequence"/>
</dbReference>
<organism evidence="1 2">
    <name type="scientific">Plasticicumulans acidivorans</name>
    <dbReference type="NCBI Taxonomy" id="886464"/>
    <lineage>
        <taxon>Bacteria</taxon>
        <taxon>Pseudomonadati</taxon>
        <taxon>Pseudomonadota</taxon>
        <taxon>Gammaproteobacteria</taxon>
        <taxon>Candidatus Competibacteraceae</taxon>
        <taxon>Plasticicumulans</taxon>
    </lineage>
</organism>
<dbReference type="EMBL" id="QGTJ01000012">
    <property type="protein sequence ID" value="PWV59032.1"/>
    <property type="molecule type" value="Genomic_DNA"/>
</dbReference>
<evidence type="ECO:0000313" key="1">
    <source>
        <dbReference type="EMBL" id="PWV59032.1"/>
    </source>
</evidence>
<protein>
    <submittedName>
        <fullName evidence="1">Uncharacterized protein</fullName>
    </submittedName>
</protein>
<keyword evidence="2" id="KW-1185">Reference proteome</keyword>
<dbReference type="RefSeq" id="WP_211346200.1">
    <property type="nucleotide sequence ID" value="NZ_QGTJ01000012.1"/>
</dbReference>
<gene>
    <name evidence="1" type="ORF">C7443_11229</name>
</gene>
<accession>A0A317MR02</accession>
<dbReference type="SUPFAM" id="SSF109709">
    <property type="entry name" value="KorB DNA-binding domain-like"/>
    <property type="match status" value="1"/>
</dbReference>
<dbReference type="AlphaFoldDB" id="A0A317MR02"/>